<reference evidence="3 4" key="1">
    <citation type="journal article" date="2015" name="Microbiome">
        <title>Genomic resolution of linkages in carbon, nitrogen, and sulfur cycling among widespread estuary sediment bacteria.</title>
        <authorList>
            <person name="Baker B.J."/>
            <person name="Lazar C.S."/>
            <person name="Teske A.P."/>
            <person name="Dick G.J."/>
        </authorList>
    </citation>
    <scope>NUCLEOTIDE SEQUENCE [LARGE SCALE GENOMIC DNA]</scope>
    <source>
        <strain evidence="3">SM23_60</strain>
    </source>
</reference>
<evidence type="ECO:0000259" key="2">
    <source>
        <dbReference type="PROSITE" id="PS50887"/>
    </source>
</evidence>
<dbReference type="InterPro" id="IPR050469">
    <property type="entry name" value="Diguanylate_Cyclase"/>
</dbReference>
<dbReference type="InterPro" id="IPR003018">
    <property type="entry name" value="GAF"/>
</dbReference>
<dbReference type="GO" id="GO:0005886">
    <property type="term" value="C:plasma membrane"/>
    <property type="evidence" value="ECO:0007669"/>
    <property type="project" value="TreeGrafter"/>
</dbReference>
<dbReference type="SUPFAM" id="SSF55073">
    <property type="entry name" value="Nucleotide cyclase"/>
    <property type="match status" value="1"/>
</dbReference>
<dbReference type="GO" id="GO:0052621">
    <property type="term" value="F:diguanylate cyclase activity"/>
    <property type="evidence" value="ECO:0007669"/>
    <property type="project" value="TreeGrafter"/>
</dbReference>
<protein>
    <recommendedName>
        <fullName evidence="2">GGDEF domain-containing protein</fullName>
    </recommendedName>
</protein>
<feature type="transmembrane region" description="Helical" evidence="1">
    <location>
        <begin position="53"/>
        <end position="84"/>
    </location>
</feature>
<dbReference type="PROSITE" id="PS50887">
    <property type="entry name" value="GGDEF"/>
    <property type="match status" value="1"/>
</dbReference>
<dbReference type="Gene3D" id="3.30.70.270">
    <property type="match status" value="1"/>
</dbReference>
<keyword evidence="1" id="KW-0812">Transmembrane</keyword>
<name>A0A0S8G9X8_UNCW3</name>
<gene>
    <name evidence="3" type="ORF">AMJ87_11170</name>
</gene>
<dbReference type="Proteomes" id="UP000051096">
    <property type="component" value="Unassembled WGS sequence"/>
</dbReference>
<feature type="transmembrane region" description="Helical" evidence="1">
    <location>
        <begin position="6"/>
        <end position="22"/>
    </location>
</feature>
<proteinExistence type="predicted"/>
<dbReference type="Pfam" id="PF00990">
    <property type="entry name" value="GGDEF"/>
    <property type="match status" value="1"/>
</dbReference>
<dbReference type="InterPro" id="IPR029016">
    <property type="entry name" value="GAF-like_dom_sf"/>
</dbReference>
<dbReference type="CDD" id="cd01949">
    <property type="entry name" value="GGDEF"/>
    <property type="match status" value="1"/>
</dbReference>
<feature type="transmembrane region" description="Helical" evidence="1">
    <location>
        <begin position="120"/>
        <end position="137"/>
    </location>
</feature>
<dbReference type="SUPFAM" id="SSF55781">
    <property type="entry name" value="GAF domain-like"/>
    <property type="match status" value="2"/>
</dbReference>
<dbReference type="PANTHER" id="PTHR45138">
    <property type="entry name" value="REGULATORY COMPONENTS OF SENSORY TRANSDUCTION SYSTEM"/>
    <property type="match status" value="1"/>
</dbReference>
<evidence type="ECO:0000313" key="3">
    <source>
        <dbReference type="EMBL" id="KPK68955.1"/>
    </source>
</evidence>
<dbReference type="AlphaFoldDB" id="A0A0S8G9X8"/>
<feature type="transmembrane region" description="Helical" evidence="1">
    <location>
        <begin position="29"/>
        <end position="47"/>
    </location>
</feature>
<dbReference type="InterPro" id="IPR029787">
    <property type="entry name" value="Nucleotide_cyclase"/>
</dbReference>
<dbReference type="EMBL" id="LJUO01000145">
    <property type="protein sequence ID" value="KPK68955.1"/>
    <property type="molecule type" value="Genomic_DNA"/>
</dbReference>
<comment type="caution">
    <text evidence="3">The sequence shown here is derived from an EMBL/GenBank/DDBJ whole genome shotgun (WGS) entry which is preliminary data.</text>
</comment>
<keyword evidence="1" id="KW-0472">Membrane</keyword>
<dbReference type="FunFam" id="3.30.70.270:FF:000001">
    <property type="entry name" value="Diguanylate cyclase domain protein"/>
    <property type="match status" value="1"/>
</dbReference>
<dbReference type="Gene3D" id="3.30.450.40">
    <property type="match status" value="2"/>
</dbReference>
<accession>A0A0S8G9X8</accession>
<evidence type="ECO:0000313" key="4">
    <source>
        <dbReference type="Proteomes" id="UP000051096"/>
    </source>
</evidence>
<dbReference type="SMART" id="SM00065">
    <property type="entry name" value="GAF"/>
    <property type="match status" value="2"/>
</dbReference>
<keyword evidence="1" id="KW-1133">Transmembrane helix</keyword>
<dbReference type="NCBIfam" id="TIGR00254">
    <property type="entry name" value="GGDEF"/>
    <property type="match status" value="1"/>
</dbReference>
<dbReference type="SMART" id="SM00267">
    <property type="entry name" value="GGDEF"/>
    <property type="match status" value="1"/>
</dbReference>
<dbReference type="PANTHER" id="PTHR45138:SF9">
    <property type="entry name" value="DIGUANYLATE CYCLASE DGCM-RELATED"/>
    <property type="match status" value="1"/>
</dbReference>
<sequence>MGITVFYIISVIYGVISSLGFLRQDLSSPFLFIFLGIIIIYCIYYSQVGRVTFIHSIVLALGANAGVQLTGGSGSPLFPLYLAVLPVIAYKEHSNNYWIIALSLGAAETLSALFSHSVVLIPLIILAVAAVIIGFIARKHIENEEFLKKSLVKYESRDEFFGPANFNHKNIVTSVKSIDGHQGIERPLLFFIQLVHNIFDSHTTAIFSSYDKYLTLIQGFSQSELFKKETVVNAQSGIYRQVISANKAVLIKEFVQNPEELGYYKGEIALSSVMIAPVTVLDSLEGVLIADRTEGRFSDKDREKFEAAARTAGFLLAMLKLYEQKSIDAKYLRFIAEHVEALHKELGLKKILADAVNSFRRVMECNDVTIAAIDELRSTGEIVESTCVKKQTKFPLDDGLVGLIARHKKFIIKEDMNKGGIVIFKKGMRTKNLSFIGVPVQLDDELLGVLWCEDHQTKKFTEESARALNILASQLSFAWQRAIHHEQEVEQAARDGLTELYNHRRFQEILAEELENKRELVLLFFDIDHFKKINDTYGHQAGDEVLKVIGKLIRKTGIAARYGGEEFAIILPKYTLEKGIRLATQIKAHLKKSVIPFNDTQIQITVSIGVAHYPTDAKTRHELIEKADRAVYYGKETGRDKIVVAKTMHESGYRMARRAEDKKETAKGER</sequence>
<dbReference type="InterPro" id="IPR000160">
    <property type="entry name" value="GGDEF_dom"/>
</dbReference>
<dbReference type="InterPro" id="IPR043128">
    <property type="entry name" value="Rev_trsase/Diguanyl_cyclase"/>
</dbReference>
<feature type="domain" description="GGDEF" evidence="2">
    <location>
        <begin position="518"/>
        <end position="647"/>
    </location>
</feature>
<evidence type="ECO:0000256" key="1">
    <source>
        <dbReference type="SAM" id="Phobius"/>
    </source>
</evidence>
<organism evidence="3 4">
    <name type="scientific">candidate division WOR_3 bacterium SM23_60</name>
    <dbReference type="NCBI Taxonomy" id="1703780"/>
    <lineage>
        <taxon>Bacteria</taxon>
        <taxon>Bacteria division WOR-3</taxon>
    </lineage>
</organism>
<dbReference type="Pfam" id="PF13185">
    <property type="entry name" value="GAF_2"/>
    <property type="match status" value="1"/>
</dbReference>
<dbReference type="GO" id="GO:1902201">
    <property type="term" value="P:negative regulation of bacterial-type flagellum-dependent cell motility"/>
    <property type="evidence" value="ECO:0007669"/>
    <property type="project" value="TreeGrafter"/>
</dbReference>
<dbReference type="GO" id="GO:0043709">
    <property type="term" value="P:cell adhesion involved in single-species biofilm formation"/>
    <property type="evidence" value="ECO:0007669"/>
    <property type="project" value="TreeGrafter"/>
</dbReference>